<evidence type="ECO:0000256" key="6">
    <source>
        <dbReference type="ARBA" id="ARBA00023239"/>
    </source>
</evidence>
<dbReference type="eggNOG" id="COG1048">
    <property type="taxonomic scope" value="Bacteria"/>
</dbReference>
<keyword evidence="11" id="KW-1185">Reference proteome</keyword>
<evidence type="ECO:0000256" key="7">
    <source>
        <dbReference type="SAM" id="MobiDB-lite"/>
    </source>
</evidence>
<dbReference type="EC" id="4.2.1.3" evidence="10"/>
<dbReference type="InterPro" id="IPR015931">
    <property type="entry name" value="Acnase/IPM_dHydase_lsu_aba_1/3"/>
</dbReference>
<dbReference type="InterPro" id="IPR015928">
    <property type="entry name" value="Aconitase/3IPM_dehydase_swvl"/>
</dbReference>
<evidence type="ECO:0000256" key="2">
    <source>
        <dbReference type="ARBA" id="ARBA00007185"/>
    </source>
</evidence>
<dbReference type="Pfam" id="PF00330">
    <property type="entry name" value="Aconitase"/>
    <property type="match status" value="1"/>
</dbReference>
<accession>C7MM28</accession>
<dbReference type="HOGENOM" id="CLU_013476_2_1_11"/>
<dbReference type="InterPro" id="IPR036008">
    <property type="entry name" value="Aconitase_4Fe-4S_dom"/>
</dbReference>
<feature type="domain" description="Aconitase/3-isopropylmalate dehydratase large subunit alpha/beta/alpha" evidence="8">
    <location>
        <begin position="82"/>
        <end position="612"/>
    </location>
</feature>
<evidence type="ECO:0000259" key="9">
    <source>
        <dbReference type="Pfam" id="PF00694"/>
    </source>
</evidence>
<evidence type="ECO:0000256" key="5">
    <source>
        <dbReference type="ARBA" id="ARBA00023014"/>
    </source>
</evidence>
<dbReference type="GO" id="GO:0046872">
    <property type="term" value="F:metal ion binding"/>
    <property type="evidence" value="ECO:0007669"/>
    <property type="project" value="UniProtKB-KW"/>
</dbReference>
<feature type="compositionally biased region" description="Polar residues" evidence="7">
    <location>
        <begin position="213"/>
        <end position="243"/>
    </location>
</feature>
<sequence>MSRRATDETRLAADADTWMSEGIPATLTVADKHYTYWPVSSVSHANRLPYSLRILMENILRCAPTNEARKQSAQRIIEAAAAHSVGEEVEFSPARVLFQDFTGVPVFVDFAVMREACKQLGGDPAQINPHVPCDLVIDHSVIADEFGCAGALNQNTALEFTRNRERYAFLKWAQRSFQNVRIVPPGQGICHQLNIERFATVATVRSADDNPVPATTTQVPESNPATARATESNLAPVAATQSTKSKDALLPSDSSLDPGVFFDTLVGTDSHTPTANGIGVLGWGVGGIEAEAAALGQPITILVPQVVGVRFTGSLSEGVSAMDLSLHMAALLRAEGVVGCFVECFGPGVAHLSATQRTCISNMTPEYGCTCTLFPVDDRTLDYLRVTGRSSDQVELVEAYAKAQGLWNSDAVRDYAKVLEVDLSQVERGIAGPSRPHEHIAWSEVPQTIARINEQRGLDKQCVTVELDGKAHQIGQGALAIAAITSCTTATDPAMMLACGLLARNAVHKQLHPKPWVKTILAPGSKATELLLERAGLVDSLRELGFYTCGFGCMSCIGNSGPILEPLHAIASQVELASVLSGNRNFEGRISPDVSQNYLSAPAGVVAYALAGRIDFDFEHEPLGQDSAGHDVFLCDIWPSDDEVAMLQKHIVNQALFNDGAQGLYEGDTSWRQLEAAESDLFSWDSTSTYVRRAPYFDGMQRTLEAPVPIRGARVLALLGDFITTDHISPAGSIAADSAAARLLREAGVASQDFNTYGARRGNHEVMMRGTFANVKLKNSLAEGRLGGWTRDHIDGQVKLIFDAAQHYRTEGIPTVVIAGKMYGSGSSRDWAAKGPALLGVRAVIAQSFERIHRSNLVGMGILPLQFEEGQSASSLGLTGTEVFDIAPIDFSAGMPNPAEVAVTAQRTNGEVVRFNALVRIDTPTEGAYFRSGGILAYVLRNLMDQ</sequence>
<proteinExistence type="inferred from homology"/>
<keyword evidence="5" id="KW-0411">Iron-sulfur</keyword>
<dbReference type="SUPFAM" id="SSF52016">
    <property type="entry name" value="LeuD/IlvD-like"/>
    <property type="match status" value="1"/>
</dbReference>
<dbReference type="Gene3D" id="3.20.19.10">
    <property type="entry name" value="Aconitase, domain 4"/>
    <property type="match status" value="1"/>
</dbReference>
<evidence type="ECO:0000256" key="1">
    <source>
        <dbReference type="ARBA" id="ARBA00001966"/>
    </source>
</evidence>
<evidence type="ECO:0000259" key="8">
    <source>
        <dbReference type="Pfam" id="PF00330"/>
    </source>
</evidence>
<dbReference type="InterPro" id="IPR006249">
    <property type="entry name" value="Aconitase/IRP2"/>
</dbReference>
<organism evidence="10 11">
    <name type="scientific">Cryptobacterium curtum (strain ATCC 700683 / DSM 15641 / CCUG 43107 / 12-3)</name>
    <dbReference type="NCBI Taxonomy" id="469378"/>
    <lineage>
        <taxon>Bacteria</taxon>
        <taxon>Bacillati</taxon>
        <taxon>Actinomycetota</taxon>
        <taxon>Coriobacteriia</taxon>
        <taxon>Eggerthellales</taxon>
        <taxon>Eggerthellaceae</taxon>
        <taxon>Cryptobacterium</taxon>
    </lineage>
</organism>
<dbReference type="Proteomes" id="UP000000954">
    <property type="component" value="Chromosome"/>
</dbReference>
<feature type="domain" description="Aconitase A/isopropylmalate dehydratase small subunit swivel" evidence="9">
    <location>
        <begin position="741"/>
        <end position="869"/>
    </location>
</feature>
<comment type="similarity">
    <text evidence="2">Belongs to the aconitase/IPM isomerase family.</text>
</comment>
<gene>
    <name evidence="10" type="ordered locus">Ccur_02390</name>
</gene>
<keyword evidence="4" id="KW-0408">Iron</keyword>
<dbReference type="KEGG" id="ccu:Ccur_02390"/>
<dbReference type="PRINTS" id="PR00415">
    <property type="entry name" value="ACONITASE"/>
</dbReference>
<protein>
    <submittedName>
        <fullName evidence="10">Aconitate hydratase 1</fullName>
        <ecNumber evidence="10">4.2.1.3</ecNumber>
    </submittedName>
</protein>
<dbReference type="SUPFAM" id="SSF53732">
    <property type="entry name" value="Aconitase iron-sulfur domain"/>
    <property type="match status" value="1"/>
</dbReference>
<dbReference type="NCBIfam" id="NF006757">
    <property type="entry name" value="PRK09277.1"/>
    <property type="match status" value="1"/>
</dbReference>
<keyword evidence="3" id="KW-0479">Metal-binding</keyword>
<dbReference type="EMBL" id="CP001682">
    <property type="protein sequence ID" value="ACU93968.1"/>
    <property type="molecule type" value="Genomic_DNA"/>
</dbReference>
<dbReference type="CDD" id="cd01580">
    <property type="entry name" value="AcnA_IRP_Swivel"/>
    <property type="match status" value="1"/>
</dbReference>
<comment type="cofactor">
    <cofactor evidence="1">
        <name>[4Fe-4S] cluster</name>
        <dbReference type="ChEBI" id="CHEBI:49883"/>
    </cofactor>
</comment>
<keyword evidence="6 10" id="KW-0456">Lyase</keyword>
<dbReference type="InterPro" id="IPR001030">
    <property type="entry name" value="Acoase/IPM_deHydtase_lsu_aba"/>
</dbReference>
<dbReference type="FunFam" id="3.20.19.10:FF:000001">
    <property type="entry name" value="Aconitate hydratase"/>
    <property type="match status" value="1"/>
</dbReference>
<dbReference type="AlphaFoldDB" id="C7MM28"/>
<dbReference type="InterPro" id="IPR000573">
    <property type="entry name" value="AconitaseA/IPMdHydase_ssu_swvl"/>
</dbReference>
<feature type="region of interest" description="Disordered" evidence="7">
    <location>
        <begin position="209"/>
        <end position="251"/>
    </location>
</feature>
<dbReference type="GO" id="GO:0003994">
    <property type="term" value="F:aconitate hydratase activity"/>
    <property type="evidence" value="ECO:0007669"/>
    <property type="project" value="UniProtKB-EC"/>
</dbReference>
<dbReference type="STRING" id="469378.Ccur_02390"/>
<dbReference type="GO" id="GO:0051536">
    <property type="term" value="F:iron-sulfur cluster binding"/>
    <property type="evidence" value="ECO:0007669"/>
    <property type="project" value="UniProtKB-KW"/>
</dbReference>
<evidence type="ECO:0000313" key="11">
    <source>
        <dbReference type="Proteomes" id="UP000000954"/>
    </source>
</evidence>
<dbReference type="OrthoDB" id="9764318at2"/>
<reference evidence="10 11" key="1">
    <citation type="journal article" date="2009" name="Stand. Genomic Sci.">
        <title>Complete genome sequence of Cryptobacterium curtum type strain (12-3).</title>
        <authorList>
            <person name="Mavrommatis K."/>
            <person name="Pukall R."/>
            <person name="Rohde C."/>
            <person name="Chen F."/>
            <person name="Sims D."/>
            <person name="Brettin T."/>
            <person name="Kuske C."/>
            <person name="Detter J.C."/>
            <person name="Han C."/>
            <person name="Lapidus A."/>
            <person name="Copeland A."/>
            <person name="Glavina Del Rio T."/>
            <person name="Nolan M."/>
            <person name="Lucas S."/>
            <person name="Tice H."/>
            <person name="Cheng J.F."/>
            <person name="Bruce D."/>
            <person name="Goodwin L."/>
            <person name="Pitluck S."/>
            <person name="Ovchinnikova G."/>
            <person name="Pati A."/>
            <person name="Ivanova N."/>
            <person name="Chen A."/>
            <person name="Palaniappan K."/>
            <person name="Chain P."/>
            <person name="D'haeseleer P."/>
            <person name="Goker M."/>
            <person name="Bristow J."/>
            <person name="Eisen J.A."/>
            <person name="Markowitz V."/>
            <person name="Hugenholtz P."/>
            <person name="Rohde M."/>
            <person name="Klenk H.P."/>
            <person name="Kyrpides N.C."/>
        </authorList>
    </citation>
    <scope>NUCLEOTIDE SEQUENCE [LARGE SCALE GENOMIC DNA]</scope>
    <source>
        <strain evidence="11">ATCC 700683 / DSM 15641 / 12-3</strain>
    </source>
</reference>
<evidence type="ECO:0000256" key="4">
    <source>
        <dbReference type="ARBA" id="ARBA00023004"/>
    </source>
</evidence>
<evidence type="ECO:0000313" key="10">
    <source>
        <dbReference type="EMBL" id="ACU93968.1"/>
    </source>
</evidence>
<dbReference type="Gene3D" id="3.30.499.10">
    <property type="entry name" value="Aconitase, domain 3"/>
    <property type="match status" value="3"/>
</dbReference>
<dbReference type="Gene3D" id="6.10.190.10">
    <property type="match status" value="1"/>
</dbReference>
<dbReference type="InterPro" id="IPR044137">
    <property type="entry name" value="AcnA_IRP_Swivel"/>
</dbReference>
<evidence type="ECO:0000256" key="3">
    <source>
        <dbReference type="ARBA" id="ARBA00022723"/>
    </source>
</evidence>
<name>C7MM28_CRYCD</name>
<dbReference type="Pfam" id="PF00694">
    <property type="entry name" value="Aconitase_C"/>
    <property type="match status" value="1"/>
</dbReference>
<dbReference type="PANTHER" id="PTHR11670">
    <property type="entry name" value="ACONITASE/IRON-RESPONSIVE ELEMENT FAMILY MEMBER"/>
    <property type="match status" value="1"/>
</dbReference>